<dbReference type="PROSITE" id="PS50885">
    <property type="entry name" value="HAMP"/>
    <property type="match status" value="1"/>
</dbReference>
<evidence type="ECO:0000256" key="1">
    <source>
        <dbReference type="SAM" id="Coils"/>
    </source>
</evidence>
<keyword evidence="2" id="KW-1133">Transmembrane helix</keyword>
<accession>A0A8J6ULF9</accession>
<gene>
    <name evidence="4" type="ORF">ICT70_10410</name>
</gene>
<organism evidence="4 5">
    <name type="scientific">Pelovirga terrestris</name>
    <dbReference type="NCBI Taxonomy" id="2771352"/>
    <lineage>
        <taxon>Bacteria</taxon>
        <taxon>Pseudomonadati</taxon>
        <taxon>Thermodesulfobacteriota</taxon>
        <taxon>Desulfuromonadia</taxon>
        <taxon>Geobacterales</taxon>
        <taxon>Geobacteraceae</taxon>
        <taxon>Pelovirga</taxon>
    </lineage>
</organism>
<keyword evidence="1" id="KW-0175">Coiled coil</keyword>
<evidence type="ECO:0000313" key="4">
    <source>
        <dbReference type="EMBL" id="MBD1401087.1"/>
    </source>
</evidence>
<evidence type="ECO:0000313" key="5">
    <source>
        <dbReference type="Proteomes" id="UP000632828"/>
    </source>
</evidence>
<comment type="caution">
    <text evidence="4">The sequence shown here is derived from an EMBL/GenBank/DDBJ whole genome shotgun (WGS) entry which is preliminary data.</text>
</comment>
<keyword evidence="2" id="KW-0472">Membrane</keyword>
<dbReference type="Gene3D" id="6.10.340.10">
    <property type="match status" value="1"/>
</dbReference>
<dbReference type="Proteomes" id="UP000632828">
    <property type="component" value="Unassembled WGS sequence"/>
</dbReference>
<feature type="domain" description="HAMP" evidence="3">
    <location>
        <begin position="92"/>
        <end position="144"/>
    </location>
</feature>
<keyword evidence="5" id="KW-1185">Reference proteome</keyword>
<proteinExistence type="predicted"/>
<dbReference type="EMBL" id="JACWUN010000011">
    <property type="protein sequence ID" value="MBD1401087.1"/>
    <property type="molecule type" value="Genomic_DNA"/>
</dbReference>
<sequence length="188" mass="21079">MQKRPYKRKILNLGVKREFQLWLLVRILGVVVLSSLVAVAILYLYSRQEIAANFYTAHIKIRRISDLLFPVMAAGAAISVLSGIALALFLPQKVAGPVYRVQKGLDQLATGDLTDHIALRKGDAFRDLADSTNRATSNLKVRINEIKELQQELDTLLNTLEHREAAALTQRQGELLAHLRTRLNLTDV</sequence>
<protein>
    <submittedName>
        <fullName evidence="4">Methyl-accepting chemotaxis protein</fullName>
    </submittedName>
</protein>
<name>A0A8J6ULF9_9BACT</name>
<feature type="coiled-coil region" evidence="1">
    <location>
        <begin position="139"/>
        <end position="166"/>
    </location>
</feature>
<feature type="transmembrane region" description="Helical" evidence="2">
    <location>
        <begin position="21"/>
        <end position="45"/>
    </location>
</feature>
<dbReference type="InterPro" id="IPR003660">
    <property type="entry name" value="HAMP_dom"/>
</dbReference>
<feature type="transmembrane region" description="Helical" evidence="2">
    <location>
        <begin position="67"/>
        <end position="90"/>
    </location>
</feature>
<dbReference type="GO" id="GO:0016020">
    <property type="term" value="C:membrane"/>
    <property type="evidence" value="ECO:0007669"/>
    <property type="project" value="InterPro"/>
</dbReference>
<evidence type="ECO:0000256" key="2">
    <source>
        <dbReference type="SAM" id="Phobius"/>
    </source>
</evidence>
<keyword evidence="2" id="KW-0812">Transmembrane</keyword>
<reference evidence="4" key="1">
    <citation type="submission" date="2020-09" db="EMBL/GenBank/DDBJ databases">
        <title>Pelobacter alkaliphilus sp. nov., a novel anaerobic arsenate-reducing bacterium from terrestrial mud volcano.</title>
        <authorList>
            <person name="Khomyakova M.A."/>
            <person name="Merkel A.Y."/>
            <person name="Slobodkin A.I."/>
        </authorList>
    </citation>
    <scope>NUCLEOTIDE SEQUENCE</scope>
    <source>
        <strain evidence="4">M08fum</strain>
    </source>
</reference>
<dbReference type="GO" id="GO:0007165">
    <property type="term" value="P:signal transduction"/>
    <property type="evidence" value="ECO:0007669"/>
    <property type="project" value="InterPro"/>
</dbReference>
<dbReference type="AlphaFoldDB" id="A0A8J6ULF9"/>
<evidence type="ECO:0000259" key="3">
    <source>
        <dbReference type="PROSITE" id="PS50885"/>
    </source>
</evidence>